<dbReference type="Gene3D" id="3.30.1340.10">
    <property type="entry name" value="HPr-like"/>
    <property type="match status" value="1"/>
</dbReference>
<evidence type="ECO:0000259" key="9">
    <source>
        <dbReference type="PROSITE" id="PS50112"/>
    </source>
</evidence>
<dbReference type="PROSITE" id="PS00675">
    <property type="entry name" value="SIGMA54_INTERACT_1"/>
    <property type="match status" value="1"/>
</dbReference>
<keyword evidence="12" id="KW-1185">Reference proteome</keyword>
<evidence type="ECO:0000259" key="8">
    <source>
        <dbReference type="PROSITE" id="PS50045"/>
    </source>
</evidence>
<dbReference type="AlphaFoldDB" id="A0A934HZ13"/>
<dbReference type="GO" id="GO:0005524">
    <property type="term" value="F:ATP binding"/>
    <property type="evidence" value="ECO:0007669"/>
    <property type="project" value="UniProtKB-KW"/>
</dbReference>
<evidence type="ECO:0000256" key="5">
    <source>
        <dbReference type="ARBA" id="ARBA00023125"/>
    </source>
</evidence>
<proteinExistence type="predicted"/>
<dbReference type="RefSeq" id="WP_211141573.1">
    <property type="nucleotide sequence ID" value="NZ_JAEEGB010000005.1"/>
</dbReference>
<dbReference type="Pfam" id="PF00989">
    <property type="entry name" value="PAS"/>
    <property type="match status" value="2"/>
</dbReference>
<dbReference type="InterPro" id="IPR000032">
    <property type="entry name" value="HPr-like"/>
</dbReference>
<keyword evidence="2" id="KW-0058">Aromatic hydrocarbons catabolism</keyword>
<dbReference type="GO" id="GO:0003677">
    <property type="term" value="F:DNA binding"/>
    <property type="evidence" value="ECO:0007669"/>
    <property type="project" value="UniProtKB-KW"/>
</dbReference>
<accession>A0A934HZ13</accession>
<feature type="domain" description="PAS" evidence="9">
    <location>
        <begin position="226"/>
        <end position="272"/>
    </location>
</feature>
<feature type="domain" description="HPr" evidence="10">
    <location>
        <begin position="1"/>
        <end position="94"/>
    </location>
</feature>
<dbReference type="PROSITE" id="PS51350">
    <property type="entry name" value="PTS_HPR_DOM"/>
    <property type="match status" value="1"/>
</dbReference>
<comment type="caution">
    <text evidence="11">The sequence shown here is derived from an EMBL/GenBank/DDBJ whole genome shotgun (WGS) entry which is preliminary data.</text>
</comment>
<dbReference type="Proteomes" id="UP000622687">
    <property type="component" value="Unassembled WGS sequence"/>
</dbReference>
<dbReference type="InterPro" id="IPR025944">
    <property type="entry name" value="Sigma_54_int_dom_CS"/>
</dbReference>
<keyword evidence="3" id="KW-0067">ATP-binding</keyword>
<dbReference type="Pfam" id="PF18024">
    <property type="entry name" value="HTH_50"/>
    <property type="match status" value="1"/>
</dbReference>
<dbReference type="PANTHER" id="PTHR32071">
    <property type="entry name" value="TRANSCRIPTIONAL REGULATORY PROTEIN"/>
    <property type="match status" value="1"/>
</dbReference>
<dbReference type="GO" id="GO:0006355">
    <property type="term" value="P:regulation of DNA-templated transcription"/>
    <property type="evidence" value="ECO:0007669"/>
    <property type="project" value="InterPro"/>
</dbReference>
<dbReference type="InterPro" id="IPR002078">
    <property type="entry name" value="Sigma_54_int"/>
</dbReference>
<dbReference type="PROSITE" id="PS00676">
    <property type="entry name" value="SIGMA54_INTERACT_2"/>
    <property type="match status" value="1"/>
</dbReference>
<dbReference type="InterPro" id="IPR025943">
    <property type="entry name" value="Sigma_54_int_dom_ATP-bd_2"/>
</dbReference>
<dbReference type="CDD" id="cd00009">
    <property type="entry name" value="AAA"/>
    <property type="match status" value="1"/>
</dbReference>
<dbReference type="SUPFAM" id="SSF55785">
    <property type="entry name" value="PYP-like sensor domain (PAS domain)"/>
    <property type="match status" value="2"/>
</dbReference>
<reference evidence="11" key="1">
    <citation type="submission" date="2020-12" db="EMBL/GenBank/DDBJ databases">
        <title>Clostridium thailandense sp. nov., a novel acetogenic bacterium isolated from peat land soil in Thailand.</title>
        <authorList>
            <person name="Chaikitkaew S."/>
            <person name="Birkeland N.K."/>
        </authorList>
    </citation>
    <scope>NUCLEOTIDE SEQUENCE</scope>
    <source>
        <strain evidence="11">DSM 17425</strain>
    </source>
</reference>
<dbReference type="InterPro" id="IPR027417">
    <property type="entry name" value="P-loop_NTPase"/>
</dbReference>
<keyword evidence="1" id="KW-0547">Nucleotide-binding</keyword>
<dbReference type="FunFam" id="3.40.50.300:FF:000006">
    <property type="entry name" value="DNA-binding transcriptional regulator NtrC"/>
    <property type="match status" value="1"/>
</dbReference>
<evidence type="ECO:0000256" key="6">
    <source>
        <dbReference type="ARBA" id="ARBA00023163"/>
    </source>
</evidence>
<dbReference type="Pfam" id="PF00381">
    <property type="entry name" value="PTS-HPr"/>
    <property type="match status" value="1"/>
</dbReference>
<dbReference type="Gene3D" id="3.30.450.20">
    <property type="entry name" value="PAS domain"/>
    <property type="match status" value="2"/>
</dbReference>
<dbReference type="SUPFAM" id="SSF55594">
    <property type="entry name" value="HPr-like"/>
    <property type="match status" value="1"/>
</dbReference>
<evidence type="ECO:0000313" key="11">
    <source>
        <dbReference type="EMBL" id="MBI6872111.1"/>
    </source>
</evidence>
<name>A0A934HZ13_9CLOT</name>
<dbReference type="Gene3D" id="3.40.50.300">
    <property type="entry name" value="P-loop containing nucleotide triphosphate hydrolases"/>
    <property type="match status" value="1"/>
</dbReference>
<dbReference type="SMART" id="SM00382">
    <property type="entry name" value="AAA"/>
    <property type="match status" value="1"/>
</dbReference>
<dbReference type="Pfam" id="PF25601">
    <property type="entry name" value="AAA_lid_14"/>
    <property type="match status" value="1"/>
</dbReference>
<dbReference type="InterPro" id="IPR025662">
    <property type="entry name" value="Sigma_54_int_dom_ATP-bd_1"/>
</dbReference>
<dbReference type="Gene3D" id="1.10.10.60">
    <property type="entry name" value="Homeodomain-like"/>
    <property type="match status" value="1"/>
</dbReference>
<dbReference type="PROSITE" id="PS50112">
    <property type="entry name" value="PAS"/>
    <property type="match status" value="2"/>
</dbReference>
<dbReference type="InterPro" id="IPR013767">
    <property type="entry name" value="PAS_fold"/>
</dbReference>
<evidence type="ECO:0000256" key="7">
    <source>
        <dbReference type="ARBA" id="ARBA00029500"/>
    </source>
</evidence>
<sequence length="694" mass="77565">MFAKQSVIIKHEKGLHARVIAMVVHKASELQKKYNVELFIIYKDRNKIPATSVMPLVLLKVKRNEEVIVEAHGEMVEAAVNELCNFLQGDFDIYDRNEINQIDSIINTNTITWEQVFESMANGIVVSDENDVITVFNPAAENILGVNALEAIGKKVYHVIPNSRLHIVNKTKKAELMCKQLIGDSLILTNRTPILIDGQSKGAVASFEDISNFEKITGELKEVKELKERLQLILESVQDGICVINNEGVITYVNPAYLKILNEEEKDLINKNVKDISPMGARKKVLDTGRFITGAISYKKNGVTIVSNISPIIIDGEMSGAVSVVKNITEVQGLYEKLNKVSAKAEYLEEQLLRTRKPHRAFEKFKGKSGKVLDALAVATKAAQSNSTVLIRGESGTGKELIAEGIHFSSKRSSGPFIRINCAAIPANLLESELFGHEKGAFTGAIKRKLGKFELAQNGTIFLDEIGELDKSVQAKILRIIQNRELQRLGGEETIKANVRIIAATHRDLEQMLKEGDFREDLYYRLNVIPIIIPPLRERKEDIALLVEHFIEKLKGEENIKGISKDAIDVLVGYKWPGNVRELENLIERIVALTDNEYIEVEDLPSYIKEEDTAKDEKEKVVEAEHLNASTVLASIKENEEILPLAEYEKIIIEKALKKYGSYNAAGKALGITHKTVAAKAKLYGIEKVVLWLK</sequence>
<gene>
    <name evidence="11" type="ORF">I6U51_05230</name>
</gene>
<dbReference type="InterPro" id="IPR058031">
    <property type="entry name" value="AAA_lid_NorR"/>
</dbReference>
<keyword evidence="4" id="KW-0805">Transcription regulation</keyword>
<feature type="domain" description="PAS" evidence="9">
    <location>
        <begin position="109"/>
        <end position="160"/>
    </location>
</feature>
<evidence type="ECO:0000256" key="3">
    <source>
        <dbReference type="ARBA" id="ARBA00022840"/>
    </source>
</evidence>
<dbReference type="SUPFAM" id="SSF52540">
    <property type="entry name" value="P-loop containing nucleoside triphosphate hydrolases"/>
    <property type="match status" value="1"/>
</dbReference>
<dbReference type="SMART" id="SM00091">
    <property type="entry name" value="PAS"/>
    <property type="match status" value="2"/>
</dbReference>
<dbReference type="PROSITE" id="PS50045">
    <property type="entry name" value="SIGMA54_INTERACT_4"/>
    <property type="match status" value="1"/>
</dbReference>
<dbReference type="Pfam" id="PF00158">
    <property type="entry name" value="Sigma54_activat"/>
    <property type="match status" value="1"/>
</dbReference>
<evidence type="ECO:0000256" key="4">
    <source>
        <dbReference type="ARBA" id="ARBA00023015"/>
    </source>
</evidence>
<evidence type="ECO:0000256" key="1">
    <source>
        <dbReference type="ARBA" id="ARBA00022741"/>
    </source>
</evidence>
<dbReference type="InterPro" id="IPR035965">
    <property type="entry name" value="PAS-like_dom_sf"/>
</dbReference>
<protein>
    <recommendedName>
        <fullName evidence="7">HTH-type transcriptional regulatory protein TyrR</fullName>
    </recommendedName>
</protein>
<keyword evidence="5" id="KW-0238">DNA-binding</keyword>
<evidence type="ECO:0000259" key="10">
    <source>
        <dbReference type="PROSITE" id="PS51350"/>
    </source>
</evidence>
<dbReference type="InterPro" id="IPR000014">
    <property type="entry name" value="PAS"/>
</dbReference>
<dbReference type="EMBL" id="JAEEGB010000005">
    <property type="protein sequence ID" value="MBI6872111.1"/>
    <property type="molecule type" value="Genomic_DNA"/>
</dbReference>
<dbReference type="NCBIfam" id="TIGR00229">
    <property type="entry name" value="sensory_box"/>
    <property type="match status" value="2"/>
</dbReference>
<dbReference type="InterPro" id="IPR003593">
    <property type="entry name" value="AAA+_ATPase"/>
</dbReference>
<dbReference type="InterPro" id="IPR009057">
    <property type="entry name" value="Homeodomain-like_sf"/>
</dbReference>
<feature type="domain" description="Sigma-54 factor interaction" evidence="8">
    <location>
        <begin position="365"/>
        <end position="592"/>
    </location>
</feature>
<organism evidence="11 12">
    <name type="scientific">Clostridium aciditolerans</name>
    <dbReference type="NCBI Taxonomy" id="339861"/>
    <lineage>
        <taxon>Bacteria</taxon>
        <taxon>Bacillati</taxon>
        <taxon>Bacillota</taxon>
        <taxon>Clostridia</taxon>
        <taxon>Eubacteriales</taxon>
        <taxon>Clostridiaceae</taxon>
        <taxon>Clostridium</taxon>
    </lineage>
</organism>
<dbReference type="CDD" id="cd00130">
    <property type="entry name" value="PAS"/>
    <property type="match status" value="2"/>
</dbReference>
<dbReference type="SUPFAM" id="SSF46689">
    <property type="entry name" value="Homeodomain-like"/>
    <property type="match status" value="1"/>
</dbReference>
<dbReference type="InterPro" id="IPR030828">
    <property type="entry name" value="HTH_TyrR"/>
</dbReference>
<evidence type="ECO:0000256" key="2">
    <source>
        <dbReference type="ARBA" id="ARBA00022797"/>
    </source>
</evidence>
<dbReference type="Gene3D" id="1.10.8.60">
    <property type="match status" value="1"/>
</dbReference>
<keyword evidence="6" id="KW-0804">Transcription</keyword>
<dbReference type="InterPro" id="IPR035895">
    <property type="entry name" value="HPr-like_sf"/>
</dbReference>
<dbReference type="PROSITE" id="PS00688">
    <property type="entry name" value="SIGMA54_INTERACT_3"/>
    <property type="match status" value="1"/>
</dbReference>
<dbReference type="PANTHER" id="PTHR32071:SF57">
    <property type="entry name" value="C4-DICARBOXYLATE TRANSPORT TRANSCRIPTIONAL REGULATORY PROTEIN DCTD"/>
    <property type="match status" value="1"/>
</dbReference>
<evidence type="ECO:0000313" key="12">
    <source>
        <dbReference type="Proteomes" id="UP000622687"/>
    </source>
</evidence>